<dbReference type="InterPro" id="IPR009057">
    <property type="entry name" value="Homeodomain-like_sf"/>
</dbReference>
<proteinExistence type="predicted"/>
<organism evidence="5 6">
    <name type="scientific">Paenibacillus mendelii</name>
    <dbReference type="NCBI Taxonomy" id="206163"/>
    <lineage>
        <taxon>Bacteria</taxon>
        <taxon>Bacillati</taxon>
        <taxon>Bacillota</taxon>
        <taxon>Bacilli</taxon>
        <taxon>Bacillales</taxon>
        <taxon>Paenibacillaceae</taxon>
        <taxon>Paenibacillus</taxon>
    </lineage>
</organism>
<evidence type="ECO:0000256" key="2">
    <source>
        <dbReference type="ARBA" id="ARBA00023125"/>
    </source>
</evidence>
<dbReference type="InterPro" id="IPR003313">
    <property type="entry name" value="AraC-bd"/>
</dbReference>
<sequence length="281" mass="33091">MMESCEYLGNPSEYVRSHLFYPLLSAFSRSDGQFFFERKHYPAYEIVYVTEGKGRFKTGDQWTDLVEGDCLLYDMRFPHAYRADPDDPYHMLYVVFDGPDMDYYWRKWFNAPHVVLHSLLREHAIQDNLWRIVDLMSADHKDEQSLSTLLYDTLARSFGLLTDTVSSSLWQEPDALKRAKTYLDESFSTIQSVKEVADRAGFSLFYFIRQFKKHYGFTPKEYLLHKRIHLAKRLLIASSQPVNDIVACCGFSSYNTFLHAFMSIEKCSPSVFRKNWKRNSF</sequence>
<dbReference type="RefSeq" id="WP_204822439.1">
    <property type="nucleotide sequence ID" value="NZ_JANHOF010000019.1"/>
</dbReference>
<dbReference type="InterPro" id="IPR037923">
    <property type="entry name" value="HTH-like"/>
</dbReference>
<dbReference type="SUPFAM" id="SSF51215">
    <property type="entry name" value="Regulatory protein AraC"/>
    <property type="match status" value="1"/>
</dbReference>
<dbReference type="InterPro" id="IPR018060">
    <property type="entry name" value="HTH_AraC"/>
</dbReference>
<evidence type="ECO:0000313" key="5">
    <source>
        <dbReference type="EMBL" id="MFC0395705.1"/>
    </source>
</evidence>
<evidence type="ECO:0000256" key="3">
    <source>
        <dbReference type="ARBA" id="ARBA00023163"/>
    </source>
</evidence>
<dbReference type="EMBL" id="JBHLVF010000046">
    <property type="protein sequence ID" value="MFC0395705.1"/>
    <property type="molecule type" value="Genomic_DNA"/>
</dbReference>
<evidence type="ECO:0000259" key="4">
    <source>
        <dbReference type="PROSITE" id="PS01124"/>
    </source>
</evidence>
<dbReference type="Gene3D" id="2.60.120.10">
    <property type="entry name" value="Jelly Rolls"/>
    <property type="match status" value="1"/>
</dbReference>
<keyword evidence="3" id="KW-0804">Transcription</keyword>
<protein>
    <submittedName>
        <fullName evidence="5">Helix-turn-helix domain-containing protein</fullName>
    </submittedName>
</protein>
<keyword evidence="2" id="KW-0238">DNA-binding</keyword>
<dbReference type="PROSITE" id="PS01124">
    <property type="entry name" value="HTH_ARAC_FAMILY_2"/>
    <property type="match status" value="1"/>
</dbReference>
<dbReference type="Pfam" id="PF12833">
    <property type="entry name" value="HTH_18"/>
    <property type="match status" value="1"/>
</dbReference>
<name>A0ABV6JIF9_9BACL</name>
<dbReference type="Gene3D" id="1.10.10.60">
    <property type="entry name" value="Homeodomain-like"/>
    <property type="match status" value="2"/>
</dbReference>
<dbReference type="Proteomes" id="UP001589818">
    <property type="component" value="Unassembled WGS sequence"/>
</dbReference>
<dbReference type="SMART" id="SM00342">
    <property type="entry name" value="HTH_ARAC"/>
    <property type="match status" value="1"/>
</dbReference>
<dbReference type="SUPFAM" id="SSF46689">
    <property type="entry name" value="Homeodomain-like"/>
    <property type="match status" value="2"/>
</dbReference>
<evidence type="ECO:0000313" key="6">
    <source>
        <dbReference type="Proteomes" id="UP001589818"/>
    </source>
</evidence>
<dbReference type="Pfam" id="PF02311">
    <property type="entry name" value="AraC_binding"/>
    <property type="match status" value="1"/>
</dbReference>
<reference evidence="5 6" key="1">
    <citation type="submission" date="2024-09" db="EMBL/GenBank/DDBJ databases">
        <authorList>
            <person name="Sun Q."/>
            <person name="Mori K."/>
        </authorList>
    </citation>
    <scope>NUCLEOTIDE SEQUENCE [LARGE SCALE GENOMIC DNA]</scope>
    <source>
        <strain evidence="5 6">CCM 4839</strain>
    </source>
</reference>
<accession>A0ABV6JIF9</accession>
<dbReference type="InterPro" id="IPR050204">
    <property type="entry name" value="AraC_XylS_family_regulators"/>
</dbReference>
<gene>
    <name evidence="5" type="ORF">ACFFJ8_30585</name>
</gene>
<feature type="domain" description="HTH araC/xylS-type" evidence="4">
    <location>
        <begin position="177"/>
        <end position="275"/>
    </location>
</feature>
<evidence type="ECO:0000256" key="1">
    <source>
        <dbReference type="ARBA" id="ARBA00023015"/>
    </source>
</evidence>
<comment type="caution">
    <text evidence="5">The sequence shown here is derived from an EMBL/GenBank/DDBJ whole genome shotgun (WGS) entry which is preliminary data.</text>
</comment>
<dbReference type="PANTHER" id="PTHR46796">
    <property type="entry name" value="HTH-TYPE TRANSCRIPTIONAL ACTIVATOR RHAS-RELATED"/>
    <property type="match status" value="1"/>
</dbReference>
<dbReference type="CDD" id="cd02209">
    <property type="entry name" value="cupin_XRE_C"/>
    <property type="match status" value="1"/>
</dbReference>
<keyword evidence="1" id="KW-0805">Transcription regulation</keyword>
<dbReference type="InterPro" id="IPR014710">
    <property type="entry name" value="RmlC-like_jellyroll"/>
</dbReference>
<keyword evidence="6" id="KW-1185">Reference proteome</keyword>